<dbReference type="EMBL" id="MASU01000002">
    <property type="protein sequence ID" value="PXY37893.1"/>
    <property type="molecule type" value="Genomic_DNA"/>
</dbReference>
<comment type="caution">
    <text evidence="5">The sequence shown here is derived from an EMBL/GenBank/DDBJ whole genome shotgun (WGS) entry which is preliminary data.</text>
</comment>
<evidence type="ECO:0000256" key="3">
    <source>
        <dbReference type="ARBA" id="ARBA00023098"/>
    </source>
</evidence>
<sequence length="388" mass="41919">MTTSAALVAPPANAAPQQVHLPDPEGPYAPGTSLLHLVDEGRTDALAPEGGPRELMAQVWYPALPLPWYERAAYAPAKEAARQEEFYVLPDGVLEGAVTNSRQDAPALPGNYPVVLFYHGLCASRTDTTAVNERLASLGFVVVALGSTHESDLVEFPGGRTVSTADPAFCAAASDFSPENQAILNRLQETRVADVRFVLDGLQQGSLPLPSGVARAADIDRAGIYGHSFGGSTAAQAMLEDPRLLAGINLDGLVVGPVRTEGLDKPFLVMGSDYHDDKADPTWADFLPALTGWHQWLRIRDAGHYRFVDQGGSADRWNMREVMPPEIWTANFDDIGDERSQRILLDYTSAFFLRFLKGEEQPLLDGPSAGYPEVEFKTAGGPAPRPGR</sequence>
<dbReference type="OrthoDB" id="569821at2"/>
<dbReference type="AlphaFoldDB" id="A0A318LT48"/>
<dbReference type="Proteomes" id="UP000247892">
    <property type="component" value="Unassembled WGS sequence"/>
</dbReference>
<dbReference type="RefSeq" id="WP_110334768.1">
    <property type="nucleotide sequence ID" value="NZ_JBHVKT010000011.1"/>
</dbReference>
<dbReference type="GO" id="GO:0016042">
    <property type="term" value="P:lipid catabolic process"/>
    <property type="evidence" value="ECO:0007669"/>
    <property type="project" value="UniProtKB-KW"/>
</dbReference>
<dbReference type="InterPro" id="IPR029058">
    <property type="entry name" value="AB_hydrolase_fold"/>
</dbReference>
<evidence type="ECO:0000256" key="2">
    <source>
        <dbReference type="ARBA" id="ARBA00022963"/>
    </source>
</evidence>
<dbReference type="SUPFAM" id="SSF53474">
    <property type="entry name" value="alpha/beta-Hydrolases"/>
    <property type="match status" value="1"/>
</dbReference>
<keyword evidence="6" id="KW-1185">Reference proteome</keyword>
<name>A0A318LT48_9PSEU</name>
<evidence type="ECO:0000256" key="1">
    <source>
        <dbReference type="ARBA" id="ARBA00022801"/>
    </source>
</evidence>
<keyword evidence="2" id="KW-0442">Lipid degradation</keyword>
<organism evidence="5 6">
    <name type="scientific">Prauserella flavalba</name>
    <dbReference type="NCBI Taxonomy" id="1477506"/>
    <lineage>
        <taxon>Bacteria</taxon>
        <taxon>Bacillati</taxon>
        <taxon>Actinomycetota</taxon>
        <taxon>Actinomycetes</taxon>
        <taxon>Pseudonocardiales</taxon>
        <taxon>Pseudonocardiaceae</taxon>
        <taxon>Prauserella</taxon>
    </lineage>
</organism>
<evidence type="ECO:0000256" key="4">
    <source>
        <dbReference type="SAM" id="MobiDB-lite"/>
    </source>
</evidence>
<dbReference type="GO" id="GO:0003847">
    <property type="term" value="F:1-alkyl-2-acetylglycerophosphocholine esterase activity"/>
    <property type="evidence" value="ECO:0007669"/>
    <property type="project" value="TreeGrafter"/>
</dbReference>
<evidence type="ECO:0000313" key="5">
    <source>
        <dbReference type="EMBL" id="PXY37893.1"/>
    </source>
</evidence>
<keyword evidence="1" id="KW-0378">Hydrolase</keyword>
<dbReference type="PANTHER" id="PTHR10272">
    <property type="entry name" value="PLATELET-ACTIVATING FACTOR ACETYLHYDROLASE"/>
    <property type="match status" value="1"/>
</dbReference>
<gene>
    <name evidence="5" type="ORF">BA062_04620</name>
</gene>
<protein>
    <submittedName>
        <fullName evidence="5">Uncharacterized protein</fullName>
    </submittedName>
</protein>
<dbReference type="Pfam" id="PF03403">
    <property type="entry name" value="PAF-AH_p_II"/>
    <property type="match status" value="1"/>
</dbReference>
<feature type="region of interest" description="Disordered" evidence="4">
    <location>
        <begin position="363"/>
        <end position="388"/>
    </location>
</feature>
<accession>A0A318LT48</accession>
<proteinExistence type="predicted"/>
<keyword evidence="3" id="KW-0443">Lipid metabolism</keyword>
<evidence type="ECO:0000313" key="6">
    <source>
        <dbReference type="Proteomes" id="UP000247892"/>
    </source>
</evidence>
<dbReference type="PANTHER" id="PTHR10272:SF0">
    <property type="entry name" value="PLATELET-ACTIVATING FACTOR ACETYLHYDROLASE"/>
    <property type="match status" value="1"/>
</dbReference>
<reference evidence="5 6" key="1">
    <citation type="submission" date="2016-07" db="EMBL/GenBank/DDBJ databases">
        <title>Draft genome sequence of Prauserella sp. YIM 121212, isolated from alkaline soil.</title>
        <authorList>
            <person name="Ruckert C."/>
            <person name="Albersmeier A."/>
            <person name="Jiang C.-L."/>
            <person name="Jiang Y."/>
            <person name="Kalinowski J."/>
            <person name="Schneider O."/>
            <person name="Winkler A."/>
            <person name="Zotchev S.B."/>
        </authorList>
    </citation>
    <scope>NUCLEOTIDE SEQUENCE [LARGE SCALE GENOMIC DNA]</scope>
    <source>
        <strain evidence="5 6">YIM 121212</strain>
    </source>
</reference>
<dbReference type="Gene3D" id="3.40.50.1820">
    <property type="entry name" value="alpha/beta hydrolase"/>
    <property type="match status" value="1"/>
</dbReference>